<accession>A0AAD8DQ56</accession>
<dbReference type="PANTHER" id="PTHR43250">
    <property type="entry name" value="EXODEOXYRIBONUCLEASE III"/>
    <property type="match status" value="1"/>
</dbReference>
<feature type="region of interest" description="Disordered" evidence="1">
    <location>
        <begin position="1"/>
        <end position="31"/>
    </location>
</feature>
<comment type="caution">
    <text evidence="2">The sequence shown here is derived from an EMBL/GenBank/DDBJ whole genome shotgun (WGS) entry which is preliminary data.</text>
</comment>
<dbReference type="SUPFAM" id="SSF56219">
    <property type="entry name" value="DNase I-like"/>
    <property type="match status" value="1"/>
</dbReference>
<keyword evidence="3" id="KW-1185">Reference proteome</keyword>
<evidence type="ECO:0000256" key="1">
    <source>
        <dbReference type="SAM" id="MobiDB-lite"/>
    </source>
</evidence>
<dbReference type="InterPro" id="IPR036691">
    <property type="entry name" value="Endo/exonu/phosph_ase_sf"/>
</dbReference>
<evidence type="ECO:0000313" key="3">
    <source>
        <dbReference type="Proteomes" id="UP001231518"/>
    </source>
</evidence>
<gene>
    <name evidence="2" type="ORF">PYW07_009984</name>
</gene>
<organism evidence="2 3">
    <name type="scientific">Mythimna separata</name>
    <name type="common">Oriental armyworm</name>
    <name type="synonym">Pseudaletia separata</name>
    <dbReference type="NCBI Taxonomy" id="271217"/>
    <lineage>
        <taxon>Eukaryota</taxon>
        <taxon>Metazoa</taxon>
        <taxon>Ecdysozoa</taxon>
        <taxon>Arthropoda</taxon>
        <taxon>Hexapoda</taxon>
        <taxon>Insecta</taxon>
        <taxon>Pterygota</taxon>
        <taxon>Neoptera</taxon>
        <taxon>Endopterygota</taxon>
        <taxon>Lepidoptera</taxon>
        <taxon>Glossata</taxon>
        <taxon>Ditrysia</taxon>
        <taxon>Noctuoidea</taxon>
        <taxon>Noctuidae</taxon>
        <taxon>Noctuinae</taxon>
        <taxon>Hadenini</taxon>
        <taxon>Mythimna</taxon>
    </lineage>
</organism>
<evidence type="ECO:0000313" key="2">
    <source>
        <dbReference type="EMBL" id="KAJ8715502.1"/>
    </source>
</evidence>
<reference evidence="2" key="1">
    <citation type="submission" date="2023-03" db="EMBL/GenBank/DDBJ databases">
        <title>Chromosome-level genomes of two armyworms, Mythimna separata and Mythimna loreyi, provide insights into the biosynthesis and reception of sex pheromones.</title>
        <authorList>
            <person name="Zhao H."/>
        </authorList>
    </citation>
    <scope>NUCLEOTIDE SEQUENCE</scope>
    <source>
        <strain evidence="2">BeijingLab</strain>
        <tissue evidence="2">Pupa</tissue>
    </source>
</reference>
<dbReference type="GO" id="GO:0008311">
    <property type="term" value="F:double-stranded DNA 3'-5' DNA exonuclease activity"/>
    <property type="evidence" value="ECO:0007669"/>
    <property type="project" value="InterPro"/>
</dbReference>
<dbReference type="Proteomes" id="UP001231518">
    <property type="component" value="Chromosome 24"/>
</dbReference>
<sequence length="182" mass="20488">MDRNRIDLGTRARASPHNDAQTHRPKPVTSGLGLPCQVRARLKRLVPKRKFRFATWNIGSLTGRCRELADVLAKRRVQCAFLQETRWKGNKSRDIGQGYRLVYAGSPSGRNGVAVVLSKDLQDGLLEVDRWWCLLNPDRLPVGATVPHWQGYQLQSHPWRKPNGSTPPPCPGLCSRAKEESC</sequence>
<evidence type="ECO:0008006" key="4">
    <source>
        <dbReference type="Google" id="ProtNLM"/>
    </source>
</evidence>
<dbReference type="AlphaFoldDB" id="A0AAD8DQ56"/>
<protein>
    <recommendedName>
        <fullName evidence="4">Endonuclease/exonuclease/phosphatase domain-containing protein</fullName>
    </recommendedName>
</protein>
<dbReference type="PANTHER" id="PTHR43250:SF2">
    <property type="entry name" value="EXODEOXYRIBONUCLEASE III"/>
    <property type="match status" value="1"/>
</dbReference>
<dbReference type="GO" id="GO:0006281">
    <property type="term" value="P:DNA repair"/>
    <property type="evidence" value="ECO:0007669"/>
    <property type="project" value="InterPro"/>
</dbReference>
<dbReference type="InterPro" id="IPR037493">
    <property type="entry name" value="ExoIII-like"/>
</dbReference>
<feature type="compositionally biased region" description="Basic and acidic residues" evidence="1">
    <location>
        <begin position="1"/>
        <end position="10"/>
    </location>
</feature>
<dbReference type="Gene3D" id="3.60.10.10">
    <property type="entry name" value="Endonuclease/exonuclease/phosphatase"/>
    <property type="match status" value="1"/>
</dbReference>
<name>A0AAD8DQ56_MYTSE</name>
<dbReference type="EMBL" id="JARGEI010000018">
    <property type="protein sequence ID" value="KAJ8715502.1"/>
    <property type="molecule type" value="Genomic_DNA"/>
</dbReference>
<proteinExistence type="predicted"/>